<dbReference type="InterPro" id="IPR036291">
    <property type="entry name" value="NAD(P)-bd_dom_sf"/>
</dbReference>
<evidence type="ECO:0000313" key="3">
    <source>
        <dbReference type="EMBL" id="BBX94404.1"/>
    </source>
</evidence>
<dbReference type="SUPFAM" id="SSF51735">
    <property type="entry name" value="NAD(P)-binding Rossmann-fold domains"/>
    <property type="match status" value="1"/>
</dbReference>
<proteinExistence type="predicted"/>
<dbReference type="GO" id="GO:0006538">
    <property type="term" value="P:L-glutamate catabolic process"/>
    <property type="evidence" value="ECO:0007669"/>
    <property type="project" value="InterPro"/>
</dbReference>
<evidence type="ECO:0000313" key="4">
    <source>
        <dbReference type="EMBL" id="UNB98572.1"/>
    </source>
</evidence>
<dbReference type="PANTHER" id="PTHR43403:SF1">
    <property type="entry name" value="NAD-SPECIFIC GLUTAMATE DEHYDROGENASE"/>
    <property type="match status" value="1"/>
</dbReference>
<reference evidence="3" key="2">
    <citation type="submission" date="2020-02" db="EMBL/GenBank/DDBJ databases">
        <authorList>
            <person name="Matsumoto Y."/>
            <person name="Motooka D."/>
            <person name="Nakamura S."/>
        </authorList>
    </citation>
    <scope>NUCLEOTIDE SEQUENCE</scope>
    <source>
        <strain evidence="3">JCM 15653</strain>
    </source>
</reference>
<dbReference type="RefSeq" id="WP_077742081.1">
    <property type="nucleotide sequence ID" value="NZ_AP022579.1"/>
</dbReference>
<dbReference type="Pfam" id="PF21078">
    <property type="entry name" value="GDH_HM3"/>
    <property type="match status" value="1"/>
</dbReference>
<organism evidence="4 6">
    <name type="scientific">Mycolicibacterium boenickei</name>
    <dbReference type="NCBI Taxonomy" id="146017"/>
    <lineage>
        <taxon>Bacteria</taxon>
        <taxon>Bacillati</taxon>
        <taxon>Actinomycetota</taxon>
        <taxon>Actinomycetes</taxon>
        <taxon>Mycobacteriales</taxon>
        <taxon>Mycobacteriaceae</taxon>
        <taxon>Mycolicibacterium</taxon>
    </lineage>
</organism>
<protein>
    <submittedName>
        <fullName evidence="4">NAD-glutamate dehydrogenase</fullName>
    </submittedName>
</protein>
<feature type="domain" description="NAD-glutamate dehydrogenase catalytic" evidence="1">
    <location>
        <begin position="202"/>
        <end position="683"/>
    </location>
</feature>
<reference evidence="3 5" key="1">
    <citation type="journal article" date="2019" name="Emerg. Microbes Infect.">
        <title>Comprehensive subspecies identification of 175 nontuberculous mycobacteria species based on 7547 genomic profiles.</title>
        <authorList>
            <person name="Matsumoto Y."/>
            <person name="Kinjo T."/>
            <person name="Motooka D."/>
            <person name="Nabeya D."/>
            <person name="Jung N."/>
            <person name="Uechi K."/>
            <person name="Horii T."/>
            <person name="Iida T."/>
            <person name="Fujita J."/>
            <person name="Nakamura S."/>
        </authorList>
    </citation>
    <scope>NUCLEOTIDE SEQUENCE [LARGE SCALE GENOMIC DNA]</scope>
    <source>
        <strain evidence="3 5">JCM 15653</strain>
    </source>
</reference>
<dbReference type="Proteomes" id="UP001162885">
    <property type="component" value="Chromosome"/>
</dbReference>
<dbReference type="Pfam" id="PF21074">
    <property type="entry name" value="GDH_C"/>
    <property type="match status" value="2"/>
</dbReference>
<feature type="domain" description="NAD-specific glutamate dehydrogenase C-terminal" evidence="2">
    <location>
        <begin position="914"/>
        <end position="1033"/>
    </location>
</feature>
<reference evidence="4 6" key="3">
    <citation type="journal article" date="2022" name="BMC Genomics">
        <title>Comparative genome analysis of mycobacteria focusing on tRNA and non-coding RNA.</title>
        <authorList>
            <person name="Behra P.R.K."/>
            <person name="Pettersson B.M.F."/>
            <person name="Ramesh M."/>
            <person name="Das S."/>
            <person name="Dasgupta S."/>
            <person name="Kirsebom L.A."/>
        </authorList>
    </citation>
    <scope>NUCLEOTIDE SEQUENCE [LARGE SCALE GENOMIC DNA]</scope>
    <source>
        <strain evidence="4 6">DSM 44677</strain>
    </source>
</reference>
<dbReference type="InterPro" id="IPR028971">
    <property type="entry name" value="NAD-GDH_cat"/>
</dbReference>
<dbReference type="EMBL" id="AP022579">
    <property type="protein sequence ID" value="BBX94404.1"/>
    <property type="molecule type" value="Genomic_DNA"/>
</dbReference>
<dbReference type="InterPro" id="IPR007780">
    <property type="entry name" value="NAD_Glu_DH_bac"/>
</dbReference>
<accession>A0AAX2ZTT9</accession>
<dbReference type="GO" id="GO:0004069">
    <property type="term" value="F:L-aspartate:2-oxoglutarate aminotransferase activity"/>
    <property type="evidence" value="ECO:0007669"/>
    <property type="project" value="InterPro"/>
</dbReference>
<evidence type="ECO:0000259" key="2">
    <source>
        <dbReference type="Pfam" id="PF21074"/>
    </source>
</evidence>
<evidence type="ECO:0000313" key="6">
    <source>
        <dbReference type="Proteomes" id="UP001162885"/>
    </source>
</evidence>
<sequence length="1046" mass="113615">MSCDVATAGRVETDAIADALNRMQPSGLPPREQMIFVDPGAAGTPRALVAWAEPAPLLTEACALFEHFGLQVAGQHPVAAPGLPLTVAVFDFVTPADWRADSEIKLADAFAARSAHGFLIDDYARLVISAGITWREVILVRSVSRFVRQAGLAMSDGYVLDTLAGQADFVATLVELFAARFDPQLCDRESRVADLQDRLAGLIEATTSVDEDRILRAFASFVSATLRTNWFQRDPDGRPKPHASYLIDSSKLHPRGPIVPFREIFVDSDDVEGIHARSGPVARGGLRFSDRPEDYRTEVLGLMKTQTVKNSPIVPVGAKGAFVRKNPAVSVEQCYRTFVSGLLDLTDNLLGDRVRPPEDTVRYGGDDTYLVVAADKGTARFSDVANELAMHRGFWLGDAFASGGSAGYDHKKMGITARGAWVSVRAHFADLGRDADADAITVVGIGDMSGDVFGNGMLLSPNLKLVAAFDHRHIFVDPDPDPRAGYAERTRLAALATSSWDDYDRAALSPGGGVWSRNAKRIDLPAKARTALGISAESVTPDDVIRAILTANADLLWNGGIGTYVKSARENNTDAADPANDAVRVDADQLRVAVIGEGGNLGLTQRARIEYALAGGRINADFIDNAAGVASSDREVNLKIALQSALRAERVSATGRDEMLTGCQDEVAAAVLRGCENQVVAIGLAEAQAPALLNRHERLIENLEQVSGISRAAEMLPSRAELVSRTRAGRGLTRPEIAVLLAHSKNVVRDELLDSEVPDDPIFSAALRDYFPVPFHTHLDADICCHRLAREIIATQIADDLINHVGPGLIYQLDERLGVSTPAVAAAYTVVRHLFGIDDMWREVLERTVGGPSRRDAALRSVQRFIEHAAGRLLRRHGGNLDIGTTIAAYRRHVDTLHRHRRDFGDRWARLRPDSLDLSRTATRMGVDIIAVAQVFLAIDDQLDLDWIDRGLRAHTTSTWWDAMGTSAIRDQFADTHHQLTAAVLSLAADPEEALRLWRDGAATALGRFGRMRAELGRDNVIDVARGASVLAELALLLRHTDCLVR</sequence>
<dbReference type="InterPro" id="IPR049056">
    <property type="entry name" value="NAD_Glu_DH_HM3"/>
</dbReference>
<evidence type="ECO:0000259" key="1">
    <source>
        <dbReference type="Pfam" id="PF05088"/>
    </source>
</evidence>
<dbReference type="Gene3D" id="3.40.50.720">
    <property type="entry name" value="NAD(P)-binding Rossmann-like Domain"/>
    <property type="match status" value="1"/>
</dbReference>
<dbReference type="EMBL" id="CP060016">
    <property type="protein sequence ID" value="UNB98572.1"/>
    <property type="molecule type" value="Genomic_DNA"/>
</dbReference>
<dbReference type="SUPFAM" id="SSF53223">
    <property type="entry name" value="Aminoacid dehydrogenase-like, N-terminal domain"/>
    <property type="match status" value="1"/>
</dbReference>
<dbReference type="Pfam" id="PF05088">
    <property type="entry name" value="Bac_GDH_CD"/>
    <property type="match status" value="1"/>
</dbReference>
<dbReference type="InterPro" id="IPR046346">
    <property type="entry name" value="Aminoacid_DH-like_N_sf"/>
</dbReference>
<dbReference type="InterPro" id="IPR048381">
    <property type="entry name" value="GDH_C"/>
</dbReference>
<keyword evidence="5" id="KW-1185">Reference proteome</keyword>
<dbReference type="PANTHER" id="PTHR43403">
    <property type="entry name" value="NAD-SPECIFIC GLUTAMATE DEHYDROGENASE"/>
    <property type="match status" value="1"/>
</dbReference>
<dbReference type="GO" id="GO:0004352">
    <property type="term" value="F:glutamate dehydrogenase (NAD+) activity"/>
    <property type="evidence" value="ECO:0007669"/>
    <property type="project" value="InterPro"/>
</dbReference>
<dbReference type="AlphaFoldDB" id="A0AAX2ZTT9"/>
<gene>
    <name evidence="4" type="ORF">H5U98_24055</name>
    <name evidence="3" type="ORF">MBOE_60530</name>
</gene>
<name>A0AAX2ZTT9_9MYCO</name>
<evidence type="ECO:0000313" key="5">
    <source>
        <dbReference type="Proteomes" id="UP000466683"/>
    </source>
</evidence>
<dbReference type="Proteomes" id="UP000466683">
    <property type="component" value="Chromosome"/>
</dbReference>
<feature type="domain" description="NAD-specific glutamate dehydrogenase C-terminal" evidence="2">
    <location>
        <begin position="729"/>
        <end position="900"/>
    </location>
</feature>